<feature type="compositionally biased region" description="Basic and acidic residues" evidence="1">
    <location>
        <begin position="248"/>
        <end position="263"/>
    </location>
</feature>
<dbReference type="Proteomes" id="UP001501624">
    <property type="component" value="Unassembled WGS sequence"/>
</dbReference>
<evidence type="ECO:0000313" key="4">
    <source>
        <dbReference type="EMBL" id="GAA3853225.1"/>
    </source>
</evidence>
<organism evidence="4 5">
    <name type="scientific">Amycolatopsis tucumanensis</name>
    <dbReference type="NCBI Taxonomy" id="401106"/>
    <lineage>
        <taxon>Bacteria</taxon>
        <taxon>Bacillati</taxon>
        <taxon>Actinomycetota</taxon>
        <taxon>Actinomycetes</taxon>
        <taxon>Pseudonocardiales</taxon>
        <taxon>Pseudonocardiaceae</taxon>
        <taxon>Amycolatopsis</taxon>
    </lineage>
</organism>
<keyword evidence="2" id="KW-0472">Membrane</keyword>
<feature type="region of interest" description="Disordered" evidence="1">
    <location>
        <begin position="225"/>
        <end position="263"/>
    </location>
</feature>
<dbReference type="InterPro" id="IPR058441">
    <property type="entry name" value="DUF8128"/>
</dbReference>
<keyword evidence="5" id="KW-1185">Reference proteome</keyword>
<reference evidence="5" key="1">
    <citation type="journal article" date="2019" name="Int. J. Syst. Evol. Microbiol.">
        <title>The Global Catalogue of Microorganisms (GCM) 10K type strain sequencing project: providing services to taxonomists for standard genome sequencing and annotation.</title>
        <authorList>
            <consortium name="The Broad Institute Genomics Platform"/>
            <consortium name="The Broad Institute Genome Sequencing Center for Infectious Disease"/>
            <person name="Wu L."/>
            <person name="Ma J."/>
        </authorList>
    </citation>
    <scope>NUCLEOTIDE SEQUENCE [LARGE SCALE GENOMIC DNA]</scope>
    <source>
        <strain evidence="5">JCM 17017</strain>
    </source>
</reference>
<evidence type="ECO:0000256" key="2">
    <source>
        <dbReference type="SAM" id="Phobius"/>
    </source>
</evidence>
<feature type="compositionally biased region" description="Basic residues" evidence="1">
    <location>
        <begin position="225"/>
        <end position="239"/>
    </location>
</feature>
<sequence length="263" mass="28290">MFPLSSPVDSPLGGLLTDPWGTIRALLTTAWSWMQAWGPIAALALLITITALWALRRWWSNRCQDALHDNARIVTILAPPTVDPEGAPAVWSNLVGLLRPMWTRLAQGQPHLAWEYVFGHDGVQIRLWVPGTVPPGMVERAVEAAWPGSHTTTEPAAAPLPTRADGGRRRLVTGGVLRLARSEALPIRSDFDVDPIRALLGAPVGLGVYDGACVQVLARPVTGRRVKQARRAAPARRALHPAGGPTPGRDHAGSHADGGEPRR</sequence>
<dbReference type="EMBL" id="BAABCM010000021">
    <property type="protein sequence ID" value="GAA3853225.1"/>
    <property type="molecule type" value="Genomic_DNA"/>
</dbReference>
<keyword evidence="2" id="KW-1133">Transmembrane helix</keyword>
<evidence type="ECO:0000256" key="1">
    <source>
        <dbReference type="SAM" id="MobiDB-lite"/>
    </source>
</evidence>
<evidence type="ECO:0000313" key="5">
    <source>
        <dbReference type="Proteomes" id="UP001501624"/>
    </source>
</evidence>
<comment type="caution">
    <text evidence="4">The sequence shown here is derived from an EMBL/GenBank/DDBJ whole genome shotgun (WGS) entry which is preliminary data.</text>
</comment>
<feature type="transmembrane region" description="Helical" evidence="2">
    <location>
        <begin position="36"/>
        <end position="55"/>
    </location>
</feature>
<evidence type="ECO:0000259" key="3">
    <source>
        <dbReference type="Pfam" id="PF26449"/>
    </source>
</evidence>
<name>A0ABP7JTK6_9PSEU</name>
<proteinExistence type="predicted"/>
<feature type="domain" description="DUF8128" evidence="3">
    <location>
        <begin position="101"/>
        <end position="232"/>
    </location>
</feature>
<protein>
    <recommendedName>
        <fullName evidence="3">DUF8128 domain-containing protein</fullName>
    </recommendedName>
</protein>
<gene>
    <name evidence="4" type="ORF">GCM10022380_83900</name>
</gene>
<keyword evidence="2" id="KW-0812">Transmembrane</keyword>
<accession>A0ABP7JTK6</accession>
<dbReference type="Pfam" id="PF26449">
    <property type="entry name" value="DUF8128"/>
    <property type="match status" value="1"/>
</dbReference>